<protein>
    <submittedName>
        <fullName evidence="1">Uncharacterized protein</fullName>
    </submittedName>
</protein>
<organism evidence="1 2">
    <name type="scientific">Trifolium subterraneum</name>
    <name type="common">Subterranean clover</name>
    <dbReference type="NCBI Taxonomy" id="3900"/>
    <lineage>
        <taxon>Eukaryota</taxon>
        <taxon>Viridiplantae</taxon>
        <taxon>Streptophyta</taxon>
        <taxon>Embryophyta</taxon>
        <taxon>Tracheophyta</taxon>
        <taxon>Spermatophyta</taxon>
        <taxon>Magnoliopsida</taxon>
        <taxon>eudicotyledons</taxon>
        <taxon>Gunneridae</taxon>
        <taxon>Pentapetalae</taxon>
        <taxon>rosids</taxon>
        <taxon>fabids</taxon>
        <taxon>Fabales</taxon>
        <taxon>Fabaceae</taxon>
        <taxon>Papilionoideae</taxon>
        <taxon>50 kb inversion clade</taxon>
        <taxon>NPAAA clade</taxon>
        <taxon>Hologalegina</taxon>
        <taxon>IRL clade</taxon>
        <taxon>Trifolieae</taxon>
        <taxon>Trifolium</taxon>
    </lineage>
</organism>
<evidence type="ECO:0000313" key="2">
    <source>
        <dbReference type="Proteomes" id="UP000242715"/>
    </source>
</evidence>
<sequence>MREIKACGRGTSRVTACGVMKFFDDQGFIVGVRFLLKSLLMRDRVMRSSNGRNMMSATR</sequence>
<accession>A0A2Z6PEX5</accession>
<name>A0A2Z6PEX5_TRISU</name>
<evidence type="ECO:0000313" key="1">
    <source>
        <dbReference type="EMBL" id="GAU43559.1"/>
    </source>
</evidence>
<gene>
    <name evidence="1" type="ORF">TSUD_245240</name>
</gene>
<dbReference type="EMBL" id="DF973980">
    <property type="protein sequence ID" value="GAU43559.1"/>
    <property type="molecule type" value="Genomic_DNA"/>
</dbReference>
<reference evidence="2" key="1">
    <citation type="journal article" date="2017" name="Front. Plant Sci.">
        <title>Climate Clever Clovers: New Paradigm to Reduce the Environmental Footprint of Ruminants by Breeding Low Methanogenic Forages Utilizing Haplotype Variation.</title>
        <authorList>
            <person name="Kaur P."/>
            <person name="Appels R."/>
            <person name="Bayer P.E."/>
            <person name="Keeble-Gagnere G."/>
            <person name="Wang J."/>
            <person name="Hirakawa H."/>
            <person name="Shirasawa K."/>
            <person name="Vercoe P."/>
            <person name="Stefanova K."/>
            <person name="Durmic Z."/>
            <person name="Nichols P."/>
            <person name="Revell C."/>
            <person name="Isobe S.N."/>
            <person name="Edwards D."/>
            <person name="Erskine W."/>
        </authorList>
    </citation>
    <scope>NUCLEOTIDE SEQUENCE [LARGE SCALE GENOMIC DNA]</scope>
    <source>
        <strain evidence="2">cv. Daliak</strain>
    </source>
</reference>
<dbReference type="AlphaFoldDB" id="A0A2Z6PEX5"/>
<keyword evidence="2" id="KW-1185">Reference proteome</keyword>
<proteinExistence type="predicted"/>
<dbReference type="Proteomes" id="UP000242715">
    <property type="component" value="Unassembled WGS sequence"/>
</dbReference>